<gene>
    <name evidence="1" type="ORF">Gotri_027122</name>
</gene>
<accession>A0A7J9FPJ8</accession>
<sequence length="121" mass="13889">MMLGVDIAEMGWDVSLRAQSRRALSMNGIWLREKGEGKWVVSRMDNRFLGLSSRNGDMKERRGKSIDPILGFNIEGGVSSIEQQKDKFWSNQMQMAMEHDLEDETLIGEEGKNFFLKDTLM</sequence>
<name>A0A7J9FPJ8_9ROSI</name>
<dbReference type="Proteomes" id="UP000593568">
    <property type="component" value="Unassembled WGS sequence"/>
</dbReference>
<reference evidence="1 2" key="1">
    <citation type="journal article" date="2019" name="Genome Biol. Evol.">
        <title>Insights into the evolution of the New World diploid cottons (Gossypium, subgenus Houzingenia) based on genome sequencing.</title>
        <authorList>
            <person name="Grover C.E."/>
            <person name="Arick M.A. 2nd"/>
            <person name="Thrash A."/>
            <person name="Conover J.L."/>
            <person name="Sanders W.S."/>
            <person name="Peterson D.G."/>
            <person name="Frelichowski J.E."/>
            <person name="Scheffler J.A."/>
            <person name="Scheffler B.E."/>
            <person name="Wendel J.F."/>
        </authorList>
    </citation>
    <scope>NUCLEOTIDE SEQUENCE [LARGE SCALE GENOMIC DNA]</scope>
    <source>
        <strain evidence="1">8</strain>
        <tissue evidence="1">Leaf</tissue>
    </source>
</reference>
<comment type="caution">
    <text evidence="1">The sequence shown here is derived from an EMBL/GenBank/DDBJ whole genome shotgun (WGS) entry which is preliminary data.</text>
</comment>
<evidence type="ECO:0000313" key="1">
    <source>
        <dbReference type="EMBL" id="MBA0787230.1"/>
    </source>
</evidence>
<dbReference type="EMBL" id="JABEZW010225520">
    <property type="protein sequence ID" value="MBA0787230.1"/>
    <property type="molecule type" value="Genomic_DNA"/>
</dbReference>
<evidence type="ECO:0000313" key="2">
    <source>
        <dbReference type="Proteomes" id="UP000593568"/>
    </source>
</evidence>
<proteinExistence type="predicted"/>
<dbReference type="AlphaFoldDB" id="A0A7J9FPJ8"/>
<organism evidence="1 2">
    <name type="scientific">Gossypium trilobum</name>
    <dbReference type="NCBI Taxonomy" id="34281"/>
    <lineage>
        <taxon>Eukaryota</taxon>
        <taxon>Viridiplantae</taxon>
        <taxon>Streptophyta</taxon>
        <taxon>Embryophyta</taxon>
        <taxon>Tracheophyta</taxon>
        <taxon>Spermatophyta</taxon>
        <taxon>Magnoliopsida</taxon>
        <taxon>eudicotyledons</taxon>
        <taxon>Gunneridae</taxon>
        <taxon>Pentapetalae</taxon>
        <taxon>rosids</taxon>
        <taxon>malvids</taxon>
        <taxon>Malvales</taxon>
        <taxon>Malvaceae</taxon>
        <taxon>Malvoideae</taxon>
        <taxon>Gossypium</taxon>
    </lineage>
</organism>
<protein>
    <submittedName>
        <fullName evidence="1">Uncharacterized protein</fullName>
    </submittedName>
</protein>
<keyword evidence="2" id="KW-1185">Reference proteome</keyword>